<feature type="compositionally biased region" description="Basic and acidic residues" evidence="4">
    <location>
        <begin position="310"/>
        <end position="338"/>
    </location>
</feature>
<dbReference type="FunCoup" id="E3LY48">
    <property type="interactions" value="324"/>
</dbReference>
<feature type="compositionally biased region" description="Basic and acidic residues" evidence="4">
    <location>
        <begin position="439"/>
        <end position="452"/>
    </location>
</feature>
<feature type="compositionally biased region" description="Basic and acidic residues" evidence="4">
    <location>
        <begin position="357"/>
        <end position="366"/>
    </location>
</feature>
<dbReference type="SMART" id="SM00360">
    <property type="entry name" value="RRM"/>
    <property type="match status" value="3"/>
</dbReference>
<dbReference type="RefSeq" id="XP_003111250.2">
    <property type="nucleotide sequence ID" value="XM_003111202.2"/>
</dbReference>
<dbReference type="GeneID" id="9802008"/>
<dbReference type="CDD" id="cd12254">
    <property type="entry name" value="RRM_hnRNPH_ESRPs_RBM12_like"/>
    <property type="match status" value="3"/>
</dbReference>
<dbReference type="InterPro" id="IPR035979">
    <property type="entry name" value="RBD_domain_sf"/>
</dbReference>
<dbReference type="InParanoid" id="E3LY48"/>
<organism evidence="7">
    <name type="scientific">Caenorhabditis remanei</name>
    <name type="common">Caenorhabditis vulgaris</name>
    <dbReference type="NCBI Taxonomy" id="31234"/>
    <lineage>
        <taxon>Eukaryota</taxon>
        <taxon>Metazoa</taxon>
        <taxon>Ecdysozoa</taxon>
        <taxon>Nematoda</taxon>
        <taxon>Chromadorea</taxon>
        <taxon>Rhabditida</taxon>
        <taxon>Rhabditina</taxon>
        <taxon>Rhabditomorpha</taxon>
        <taxon>Rhabditoidea</taxon>
        <taxon>Rhabditidae</taxon>
        <taxon>Peloderinae</taxon>
        <taxon>Caenorhabditis</taxon>
    </lineage>
</organism>
<dbReference type="eggNOG" id="KOG4211">
    <property type="taxonomic scope" value="Eukaryota"/>
</dbReference>
<dbReference type="STRING" id="31234.E3LY48"/>
<dbReference type="OMA" id="QCRGLPW"/>
<evidence type="ECO:0000256" key="1">
    <source>
        <dbReference type="ARBA" id="ARBA00022737"/>
    </source>
</evidence>
<reference evidence="6" key="1">
    <citation type="submission" date="2007-07" db="EMBL/GenBank/DDBJ databases">
        <title>PCAP assembly of the Caenorhabditis remanei genome.</title>
        <authorList>
            <consortium name="The Caenorhabditis remanei Sequencing Consortium"/>
            <person name="Wilson R.K."/>
        </authorList>
    </citation>
    <scope>NUCLEOTIDE SEQUENCE [LARGE SCALE GENOMIC DNA]</scope>
    <source>
        <strain evidence="6">PB4641</strain>
    </source>
</reference>
<evidence type="ECO:0000313" key="6">
    <source>
        <dbReference type="EMBL" id="EFO84750.1"/>
    </source>
</evidence>
<evidence type="ECO:0000256" key="4">
    <source>
        <dbReference type="SAM" id="MobiDB-lite"/>
    </source>
</evidence>
<feature type="compositionally biased region" description="Basic and acidic residues" evidence="4">
    <location>
        <begin position="83"/>
        <end position="110"/>
    </location>
</feature>
<dbReference type="SUPFAM" id="SSF54928">
    <property type="entry name" value="RNA-binding domain, RBD"/>
    <property type="match status" value="3"/>
</dbReference>
<dbReference type="GO" id="GO:0003723">
    <property type="term" value="F:RNA binding"/>
    <property type="evidence" value="ECO:0007669"/>
    <property type="project" value="UniProtKB-UniRule"/>
</dbReference>
<feature type="compositionally biased region" description="Basic and acidic residues" evidence="4">
    <location>
        <begin position="459"/>
        <end position="468"/>
    </location>
</feature>
<feature type="domain" description="RRM" evidence="5">
    <location>
        <begin position="119"/>
        <end position="196"/>
    </location>
</feature>
<feature type="compositionally biased region" description="Basic and acidic residues" evidence="4">
    <location>
        <begin position="405"/>
        <end position="417"/>
    </location>
</feature>
<evidence type="ECO:0000256" key="3">
    <source>
        <dbReference type="PROSITE-ProRule" id="PRU00176"/>
    </source>
</evidence>
<proteinExistence type="predicted"/>
<keyword evidence="1" id="KW-0677">Repeat</keyword>
<sequence length="558" mass="63000">MSETFQVQCRGLPWEATEEDLRGFFGGNGIESVDIPKRNGRTSGDATVTFSNEDDYKLALKKDREHLGSRYIEVFPMNSAPRRRGDRDDFRPRGGGPPRDRYSDRGEQHRSGGTGGPDPIIRLRGLPFSVTARDINDFLQPLGIVRDGILLPDQQRARPSGEAYIVFDMLESVQIAKQRHMKNIGHRYIEVFEATHRELQRFADDNGLRVPRMGPSPFISSPPTAGPPRGAYDPYSSTDRYRTHSGGDYRRSEPEDPYGRPRPAPAASDYGSRVGYDPYQQTAPSSYPAQQPASGFYDNYSSNPTGYETYGRERVPDPRDIGRDSIRDSRLSDSRLGDSRPPVDPYPVESRYPDYGYDSRDSRDSYWRGGGASEPRHGSGGVPPAPASRDPYSVGDSWASGGGADRGRDLASDRSLDRYGSGGYTSEPYAQREAGGALRRSEYGRPDDRYSRPDPYGGHGRDRERDYVSHSTMAPSQSQHFVLRMRGVPFRATEEDVYDFFRPIRPNKVELIRDNQFRASGDARVIFFSRKDYDEALMKDKQYMGERYIEMIPDNGRY</sequence>
<feature type="compositionally biased region" description="Basic and acidic residues" evidence="4">
    <location>
        <begin position="239"/>
        <end position="259"/>
    </location>
</feature>
<dbReference type="EMBL" id="DS268418">
    <property type="protein sequence ID" value="EFO84750.1"/>
    <property type="molecule type" value="Genomic_DNA"/>
</dbReference>
<keyword evidence="2 3" id="KW-0694">RNA-binding</keyword>
<dbReference type="HOGENOM" id="CLU_479166_0_0_1"/>
<feature type="region of interest" description="Disordered" evidence="4">
    <location>
        <begin position="207"/>
        <end position="473"/>
    </location>
</feature>
<feature type="region of interest" description="Disordered" evidence="4">
    <location>
        <begin position="78"/>
        <end position="120"/>
    </location>
</feature>
<dbReference type="InterPro" id="IPR050666">
    <property type="entry name" value="ESRP"/>
</dbReference>
<dbReference type="Proteomes" id="UP000008281">
    <property type="component" value="Unassembled WGS sequence"/>
</dbReference>
<dbReference type="PROSITE" id="PS50102">
    <property type="entry name" value="RRM"/>
    <property type="match status" value="2"/>
</dbReference>
<accession>E3LY48</accession>
<protein>
    <submittedName>
        <fullName evidence="6">CRE-HRPF-1 protein</fullName>
    </submittedName>
</protein>
<evidence type="ECO:0000256" key="2">
    <source>
        <dbReference type="ARBA" id="ARBA00022884"/>
    </source>
</evidence>
<dbReference type="Gene3D" id="3.30.70.330">
    <property type="match status" value="3"/>
</dbReference>
<dbReference type="Pfam" id="PF00076">
    <property type="entry name" value="RRM_1"/>
    <property type="match status" value="2"/>
</dbReference>
<feature type="compositionally biased region" description="Polar residues" evidence="4">
    <location>
        <begin position="279"/>
        <end position="306"/>
    </location>
</feature>
<keyword evidence="7" id="KW-1185">Reference proteome</keyword>
<dbReference type="OrthoDB" id="431068at2759"/>
<dbReference type="AlphaFoldDB" id="E3LY48"/>
<feature type="domain" description="RRM" evidence="5">
    <location>
        <begin position="5"/>
        <end position="79"/>
    </location>
</feature>
<evidence type="ECO:0000259" key="5">
    <source>
        <dbReference type="PROSITE" id="PS50102"/>
    </source>
</evidence>
<evidence type="ECO:0000313" key="7">
    <source>
        <dbReference type="Proteomes" id="UP000008281"/>
    </source>
</evidence>
<dbReference type="InterPro" id="IPR000504">
    <property type="entry name" value="RRM_dom"/>
</dbReference>
<dbReference type="CTD" id="9802008"/>
<dbReference type="InterPro" id="IPR012677">
    <property type="entry name" value="Nucleotide-bd_a/b_plait_sf"/>
</dbReference>
<dbReference type="PANTHER" id="PTHR13976">
    <property type="entry name" value="HETEROGENEOUS NUCLEAR RIBONUCLEOPROTEIN-RELATED"/>
    <property type="match status" value="1"/>
</dbReference>
<name>E3LY48_CAERE</name>
<gene>
    <name evidence="6" type="primary">Cre-hrpf-1</name>
    <name evidence="6" type="ORF">CRE_03759</name>
</gene>
<dbReference type="KEGG" id="crq:GCK72_001053"/>